<dbReference type="AlphaFoldDB" id="U2P4T3"/>
<dbReference type="Pfam" id="PF00593">
    <property type="entry name" value="TonB_dep_Rec_b-barrel"/>
    <property type="match status" value="1"/>
</dbReference>
<evidence type="ECO:0000256" key="5">
    <source>
        <dbReference type="ARBA" id="ARBA00023077"/>
    </source>
</evidence>
<dbReference type="PATRIC" id="fig|1115809.3.peg.1496"/>
<dbReference type="InterPro" id="IPR039426">
    <property type="entry name" value="TonB-dep_rcpt-like"/>
</dbReference>
<dbReference type="NCBIfam" id="TIGR04056">
    <property type="entry name" value="OMP_RagA_SusC"/>
    <property type="match status" value="1"/>
</dbReference>
<keyword evidence="5 9" id="KW-0798">TonB box</keyword>
<evidence type="ECO:0000256" key="10">
    <source>
        <dbReference type="SAM" id="SignalP"/>
    </source>
</evidence>
<gene>
    <name evidence="13" type="ORF">HMPREF9135_2396</name>
</gene>
<comment type="subcellular location">
    <subcellularLocation>
        <location evidence="1 8">Cell outer membrane</location>
        <topology evidence="1 8">Multi-pass membrane protein</topology>
    </subcellularLocation>
</comment>
<organism evidence="13 14">
    <name type="scientific">Segatella baroniae F0067</name>
    <dbReference type="NCBI Taxonomy" id="1115809"/>
    <lineage>
        <taxon>Bacteria</taxon>
        <taxon>Pseudomonadati</taxon>
        <taxon>Bacteroidota</taxon>
        <taxon>Bacteroidia</taxon>
        <taxon>Bacteroidales</taxon>
        <taxon>Prevotellaceae</taxon>
        <taxon>Segatella</taxon>
    </lineage>
</organism>
<comment type="similarity">
    <text evidence="8 9">Belongs to the TonB-dependent receptor family.</text>
</comment>
<dbReference type="GO" id="GO:0009279">
    <property type="term" value="C:cell outer membrane"/>
    <property type="evidence" value="ECO:0007669"/>
    <property type="project" value="UniProtKB-SubCell"/>
</dbReference>
<keyword evidence="7 8" id="KW-0998">Cell outer membrane</keyword>
<keyword evidence="10" id="KW-0732">Signal</keyword>
<dbReference type="RefSeq" id="WP_021589831.1">
    <property type="nucleotide sequence ID" value="NZ_AWEY01000027.1"/>
</dbReference>
<dbReference type="Gene3D" id="2.170.130.10">
    <property type="entry name" value="TonB-dependent receptor, plug domain"/>
    <property type="match status" value="1"/>
</dbReference>
<evidence type="ECO:0000256" key="8">
    <source>
        <dbReference type="PROSITE-ProRule" id="PRU01360"/>
    </source>
</evidence>
<dbReference type="InterPro" id="IPR000531">
    <property type="entry name" value="Beta-barrel_TonB"/>
</dbReference>
<evidence type="ECO:0000256" key="2">
    <source>
        <dbReference type="ARBA" id="ARBA00022448"/>
    </source>
</evidence>
<keyword evidence="2 8" id="KW-0813">Transport</keyword>
<dbReference type="InterPro" id="IPR008969">
    <property type="entry name" value="CarboxyPept-like_regulatory"/>
</dbReference>
<dbReference type="NCBIfam" id="TIGR04057">
    <property type="entry name" value="SusC_RagA_signa"/>
    <property type="match status" value="1"/>
</dbReference>
<evidence type="ECO:0000259" key="11">
    <source>
        <dbReference type="Pfam" id="PF00593"/>
    </source>
</evidence>
<dbReference type="Proteomes" id="UP000016648">
    <property type="component" value="Unassembled WGS sequence"/>
</dbReference>
<proteinExistence type="inferred from homology"/>
<evidence type="ECO:0000313" key="13">
    <source>
        <dbReference type="EMBL" id="ERK39171.1"/>
    </source>
</evidence>
<feature type="chain" id="PRO_5004632233" evidence="10">
    <location>
        <begin position="25"/>
        <end position="1020"/>
    </location>
</feature>
<feature type="domain" description="TonB-dependent receptor-like beta-barrel" evidence="11">
    <location>
        <begin position="433"/>
        <end position="871"/>
    </location>
</feature>
<keyword evidence="3 8" id="KW-1134">Transmembrane beta strand</keyword>
<feature type="domain" description="TonB-dependent receptor plug" evidence="12">
    <location>
        <begin position="116"/>
        <end position="221"/>
    </location>
</feature>
<dbReference type="SUPFAM" id="SSF56935">
    <property type="entry name" value="Porins"/>
    <property type="match status" value="1"/>
</dbReference>
<dbReference type="InterPro" id="IPR036942">
    <property type="entry name" value="Beta-barrel_TonB_sf"/>
</dbReference>
<dbReference type="InterPro" id="IPR023996">
    <property type="entry name" value="TonB-dep_OMP_SusC/RagA"/>
</dbReference>
<dbReference type="InterPro" id="IPR012910">
    <property type="entry name" value="Plug_dom"/>
</dbReference>
<feature type="signal peptide" evidence="10">
    <location>
        <begin position="1"/>
        <end position="24"/>
    </location>
</feature>
<accession>U2P4T3</accession>
<evidence type="ECO:0000256" key="1">
    <source>
        <dbReference type="ARBA" id="ARBA00004571"/>
    </source>
</evidence>
<keyword evidence="6 8" id="KW-0472">Membrane</keyword>
<dbReference type="SUPFAM" id="SSF49464">
    <property type="entry name" value="Carboxypeptidase regulatory domain-like"/>
    <property type="match status" value="1"/>
</dbReference>
<evidence type="ECO:0000256" key="7">
    <source>
        <dbReference type="ARBA" id="ARBA00023237"/>
    </source>
</evidence>
<dbReference type="EMBL" id="AWEY01000027">
    <property type="protein sequence ID" value="ERK39171.1"/>
    <property type="molecule type" value="Genomic_DNA"/>
</dbReference>
<dbReference type="PROSITE" id="PS52016">
    <property type="entry name" value="TONB_DEPENDENT_REC_3"/>
    <property type="match status" value="1"/>
</dbReference>
<evidence type="ECO:0000259" key="12">
    <source>
        <dbReference type="Pfam" id="PF07715"/>
    </source>
</evidence>
<keyword evidence="4 8" id="KW-0812">Transmembrane</keyword>
<name>U2P4T3_9BACT</name>
<sequence>MKKIKSIRYLTFVFFALVSLPSWAQELVSVAGKVVDGSREPMIGVSVVEKGTSNGSVTDLSGTFKFKAHKGSTLVISYIGYATQEVKAGTDLRIVLKEDSKTLEDVVVVGYGVQKKSDVTGAISQVKAADMENRTITNAKSALQGKTAGVQIISASSAPGASPTVRIRGFSSNVGSEPLYVVDGVRLGDISGIDPNDIASMEILKDAASAAIYGAEAGNGVVLITTKKGKVGEGRIRYDFQFAGQSIARTPKMLNAEEYIQYMSEGKTFTKDYLLKNWDGKTNTDWIDRTFGSSKMMKHNIAFEGGSERGNYYLSLTYLDNNGIVKGNADVYRRLTATINSEYKVKKWLTVGTTNQIEKYNVRSVSSNNEYGSLLTSVMVLDPLTPYTYAPDALPYHMRYALAQGKKLMTDAEGGYYGISKFYAGEQTHPMIMRDNGLSRNSGFNVNGSIYADFTPVKGLTLTSRFGYRLSGGRQSSVSLPFYGNAVQGNDYVSLNGQNSTSIYYQWENFANYMRRMGLHTVTGMVGMSYQEATNDYTSGSLSANNEDAIKKNDPLFYYLNYASTSATKGTGGEKSRSAKLSYFGRLGYNYANKYFAQFSLRADAADLSKLPTTTRWGYFPAASLGWTVSEERFFEPLRNAVNSLKLRVSWGQNGSLAALGGYSYSTDMAQGGFYPFGSGLDYTNAVKPSTMGNPDLKWETSEQTDIGLDTYLFNSRLNFSVDYFVKKTKDLLVSGTTPSLEIGGATSPINAGNVSNKGLEFEIGWRDHVKDFNYSVKANLATLTNKVTYIDPSITRLPGSTFHTYTITYFEQGYPVYYYRGYRFTGIDPQTGNPTFADLDGSGTVNDGDLTDIGDAIPDYTYGLTLTAAWKGFDLTVFGTGSHGNRIFNCVNRPDYAASNKLKDFFYTDRWTPDHTNATQPKAGAADMDKYAVSDAMVFDGSYFKIKQIQLGYTLPKALVRRAALNNVRLYVSLDDFFTFTKYKGFDPEASTNATSGMGIDKGAYPLSKKLVLGFNIEF</sequence>
<dbReference type="InterPro" id="IPR037066">
    <property type="entry name" value="Plug_dom_sf"/>
</dbReference>
<comment type="caution">
    <text evidence="13">The sequence shown here is derived from an EMBL/GenBank/DDBJ whole genome shotgun (WGS) entry which is preliminary data.</text>
</comment>
<evidence type="ECO:0000256" key="6">
    <source>
        <dbReference type="ARBA" id="ARBA00023136"/>
    </source>
</evidence>
<dbReference type="InterPro" id="IPR023997">
    <property type="entry name" value="TonB-dep_OMP_SusC/RagA_CS"/>
</dbReference>
<protein>
    <submittedName>
        <fullName evidence="13">TonB-linked outer membrane protein, SusC/RagA family</fullName>
    </submittedName>
</protein>
<dbReference type="Gene3D" id="2.40.170.20">
    <property type="entry name" value="TonB-dependent receptor, beta-barrel domain"/>
    <property type="match status" value="1"/>
</dbReference>
<reference evidence="13 14" key="1">
    <citation type="submission" date="2013-08" db="EMBL/GenBank/DDBJ databases">
        <authorList>
            <person name="Durkin A.S."/>
            <person name="Haft D.R."/>
            <person name="McCorrison J."/>
            <person name="Torralba M."/>
            <person name="Gillis M."/>
            <person name="Haft D.H."/>
            <person name="Methe B."/>
            <person name="Sutton G."/>
            <person name="Nelson K.E."/>
        </authorList>
    </citation>
    <scope>NUCLEOTIDE SEQUENCE [LARGE SCALE GENOMIC DNA]</scope>
    <source>
        <strain evidence="13 14">F0067</strain>
    </source>
</reference>
<keyword evidence="14" id="KW-1185">Reference proteome</keyword>
<evidence type="ECO:0000256" key="9">
    <source>
        <dbReference type="RuleBase" id="RU003357"/>
    </source>
</evidence>
<evidence type="ECO:0000256" key="4">
    <source>
        <dbReference type="ARBA" id="ARBA00022692"/>
    </source>
</evidence>
<evidence type="ECO:0000256" key="3">
    <source>
        <dbReference type="ARBA" id="ARBA00022452"/>
    </source>
</evidence>
<dbReference type="Pfam" id="PF07715">
    <property type="entry name" value="Plug"/>
    <property type="match status" value="1"/>
</dbReference>
<evidence type="ECO:0000313" key="14">
    <source>
        <dbReference type="Proteomes" id="UP000016648"/>
    </source>
</evidence>
<dbReference type="Pfam" id="PF13715">
    <property type="entry name" value="CarbopepD_reg_2"/>
    <property type="match status" value="1"/>
</dbReference>